<dbReference type="GeneID" id="19301304"/>
<reference evidence="2 3" key="1">
    <citation type="journal article" date="2012" name="Science">
        <title>The Paleozoic origin of enzymatic lignin decomposition reconstructed from 31 fungal genomes.</title>
        <authorList>
            <person name="Floudas D."/>
            <person name="Binder M."/>
            <person name="Riley R."/>
            <person name="Barry K."/>
            <person name="Blanchette R.A."/>
            <person name="Henrissat B."/>
            <person name="Martinez A.T."/>
            <person name="Otillar R."/>
            <person name="Spatafora J.W."/>
            <person name="Yadav J.S."/>
            <person name="Aerts A."/>
            <person name="Benoit I."/>
            <person name="Boyd A."/>
            <person name="Carlson A."/>
            <person name="Copeland A."/>
            <person name="Coutinho P.M."/>
            <person name="de Vries R.P."/>
            <person name="Ferreira P."/>
            <person name="Findley K."/>
            <person name="Foster B."/>
            <person name="Gaskell J."/>
            <person name="Glotzer D."/>
            <person name="Gorecki P."/>
            <person name="Heitman J."/>
            <person name="Hesse C."/>
            <person name="Hori C."/>
            <person name="Igarashi K."/>
            <person name="Jurgens J.A."/>
            <person name="Kallen N."/>
            <person name="Kersten P."/>
            <person name="Kohler A."/>
            <person name="Kuees U."/>
            <person name="Kumar T.K.A."/>
            <person name="Kuo A."/>
            <person name="LaButti K."/>
            <person name="Larrondo L.F."/>
            <person name="Lindquist E."/>
            <person name="Ling A."/>
            <person name="Lombard V."/>
            <person name="Lucas S."/>
            <person name="Lundell T."/>
            <person name="Martin R."/>
            <person name="McLaughlin D.J."/>
            <person name="Morgenstern I."/>
            <person name="Morin E."/>
            <person name="Murat C."/>
            <person name="Nagy L.G."/>
            <person name="Nolan M."/>
            <person name="Ohm R.A."/>
            <person name="Patyshakuliyeva A."/>
            <person name="Rokas A."/>
            <person name="Ruiz-Duenas F.J."/>
            <person name="Sabat G."/>
            <person name="Salamov A."/>
            <person name="Samejima M."/>
            <person name="Schmutz J."/>
            <person name="Slot J.C."/>
            <person name="St John F."/>
            <person name="Stenlid J."/>
            <person name="Sun H."/>
            <person name="Sun S."/>
            <person name="Syed K."/>
            <person name="Tsang A."/>
            <person name="Wiebenga A."/>
            <person name="Young D."/>
            <person name="Pisabarro A."/>
            <person name="Eastwood D.C."/>
            <person name="Martin F."/>
            <person name="Cullen D."/>
            <person name="Grigoriev I.V."/>
            <person name="Hibbett D.S."/>
        </authorList>
    </citation>
    <scope>NUCLEOTIDE SEQUENCE [LARGE SCALE GENOMIC DNA]</scope>
    <source>
        <strain evidence="2 3">ATCC 11539</strain>
    </source>
</reference>
<sequence length="294" mass="31597">MNFLAFAFLLALSLLGMVSAEQPCTTGCFDLVYHTATTVFASKTPSGTEALVKPTHLPSDVSYGEITVAADGLEEVRWTKLATSTMFIPRPTSTGDAEAEAWRVVYGTTSMEWAGYATSIIAPTLTSIAPRPTALPAQAVSDMLVSWTDVSIKEAEAAVTVTEVDYAYDTVMWVRPDAAASRERVEVLVDGIAMPPRMDPVSEMGRYCDSEIDDCFAAGVLPGYYIVPSGHHEVALRRDEQIVEEWTGSYAIERPSVSLLSSCPPCPTVTMTVTQFVPGAATPTAQAPLPNVPF</sequence>
<protein>
    <recommendedName>
        <fullName evidence="4">Concanavalin A-like lectin/glucanase</fullName>
    </recommendedName>
</protein>
<dbReference type="KEGG" id="gtr:GLOTRDRAFT_125942"/>
<proteinExistence type="predicted"/>
<name>S7QK76_GLOTA</name>
<organism evidence="2 3">
    <name type="scientific">Gloeophyllum trabeum (strain ATCC 11539 / FP-39264 / Madison 617)</name>
    <name type="common">Brown rot fungus</name>
    <dbReference type="NCBI Taxonomy" id="670483"/>
    <lineage>
        <taxon>Eukaryota</taxon>
        <taxon>Fungi</taxon>
        <taxon>Dikarya</taxon>
        <taxon>Basidiomycota</taxon>
        <taxon>Agaricomycotina</taxon>
        <taxon>Agaricomycetes</taxon>
        <taxon>Gloeophyllales</taxon>
        <taxon>Gloeophyllaceae</taxon>
        <taxon>Gloeophyllum</taxon>
    </lineage>
</organism>
<dbReference type="Proteomes" id="UP000030669">
    <property type="component" value="Unassembled WGS sequence"/>
</dbReference>
<accession>S7QK76</accession>
<feature type="signal peptide" evidence="1">
    <location>
        <begin position="1"/>
        <end position="20"/>
    </location>
</feature>
<evidence type="ECO:0000313" key="3">
    <source>
        <dbReference type="Proteomes" id="UP000030669"/>
    </source>
</evidence>
<dbReference type="AlphaFoldDB" id="S7QK76"/>
<keyword evidence="1" id="KW-0732">Signal</keyword>
<evidence type="ECO:0000313" key="2">
    <source>
        <dbReference type="EMBL" id="EPQ59643.1"/>
    </source>
</evidence>
<evidence type="ECO:0008006" key="4">
    <source>
        <dbReference type="Google" id="ProtNLM"/>
    </source>
</evidence>
<keyword evidence="3" id="KW-1185">Reference proteome</keyword>
<gene>
    <name evidence="2" type="ORF">GLOTRDRAFT_125942</name>
</gene>
<dbReference type="HOGENOM" id="CLU_946826_0_0_1"/>
<dbReference type="RefSeq" id="XP_007862573.1">
    <property type="nucleotide sequence ID" value="XM_007864382.1"/>
</dbReference>
<dbReference type="OrthoDB" id="3223968at2759"/>
<evidence type="ECO:0000256" key="1">
    <source>
        <dbReference type="SAM" id="SignalP"/>
    </source>
</evidence>
<feature type="chain" id="PRO_5004556202" description="Concanavalin A-like lectin/glucanase" evidence="1">
    <location>
        <begin position="21"/>
        <end position="294"/>
    </location>
</feature>
<dbReference type="EMBL" id="KB469297">
    <property type="protein sequence ID" value="EPQ59643.1"/>
    <property type="molecule type" value="Genomic_DNA"/>
</dbReference>